<dbReference type="Gene3D" id="3.90.1720.10">
    <property type="entry name" value="endopeptidase domain like (from Nostoc punctiforme)"/>
    <property type="match status" value="1"/>
</dbReference>
<dbReference type="Proteomes" id="UP000502298">
    <property type="component" value="Chromosome"/>
</dbReference>
<accession>A0A6H2ELP3</accession>
<dbReference type="EMBL" id="CP050804">
    <property type="protein sequence ID" value="QJC21998.1"/>
    <property type="molecule type" value="Genomic_DNA"/>
</dbReference>
<keyword evidence="3" id="KW-1185">Reference proteome</keyword>
<reference evidence="2 3" key="1">
    <citation type="submission" date="2020-03" db="EMBL/GenBank/DDBJ databases">
        <title>Complete genome of Arcanobacterium buesumensis sp. nov. strain 2701.</title>
        <authorList>
            <person name="Borowiak M."/>
            <person name="Alssahen M."/>
            <person name="Laemmler C."/>
            <person name="Malorny B."/>
            <person name="Hassan A."/>
            <person name="Prenger-Berninghoff E."/>
            <person name="Ploetz M."/>
            <person name="Abdulmawjood A."/>
        </authorList>
    </citation>
    <scope>NUCLEOTIDE SEQUENCE [LARGE SCALE GENOMIC DNA]</scope>
    <source>
        <strain evidence="2 3">2701</strain>
    </source>
</reference>
<dbReference type="AlphaFoldDB" id="A0A6H2ELP3"/>
<evidence type="ECO:0000259" key="1">
    <source>
        <dbReference type="Pfam" id="PF05257"/>
    </source>
</evidence>
<dbReference type="KEGG" id="arca:HC352_05440"/>
<organism evidence="2 3">
    <name type="scientific">Arcanobacterium buesumense</name>
    <dbReference type="NCBI Taxonomy" id="2722751"/>
    <lineage>
        <taxon>Bacteria</taxon>
        <taxon>Bacillati</taxon>
        <taxon>Actinomycetota</taxon>
        <taxon>Actinomycetes</taxon>
        <taxon>Actinomycetales</taxon>
        <taxon>Actinomycetaceae</taxon>
        <taxon>Arcanobacterium</taxon>
    </lineage>
</organism>
<protein>
    <submittedName>
        <fullName evidence="2">CHAP domain-containing protein</fullName>
    </submittedName>
</protein>
<dbReference type="SUPFAM" id="SSF54001">
    <property type="entry name" value="Cysteine proteinases"/>
    <property type="match status" value="1"/>
</dbReference>
<feature type="domain" description="Peptidase C51" evidence="1">
    <location>
        <begin position="44"/>
        <end position="127"/>
    </location>
</feature>
<evidence type="ECO:0000313" key="3">
    <source>
        <dbReference type="Proteomes" id="UP000502298"/>
    </source>
</evidence>
<dbReference type="InterPro" id="IPR007921">
    <property type="entry name" value="CHAP_dom"/>
</dbReference>
<sequence length="287" mass="30905">MTTPTNTLRIASAELGYSRWNDPATGTKYGRDYATRHGAAFGASGVPYCAMFVTWVLRAAGVEYPGGDFAYCPYGINNAIHAGRSVPVRSAQPGDVVFFDWDGDGVADHVGFVEVNRGSWLQTIEGNTSAGSRGSQSNGGGVYRRARGWESVIAVTRPYYGGAAVAEARSTGYQTIPDGWWGENTTRDLQRYFGTPVDGVVSSQYAPNQAFLAACTSGWEWRGDDAEGSQLISKFQAHIGTTPDGFFGRNDVNTLEARYGYQPDGYLGGPSNTVAAMQRRLNQNGTI</sequence>
<gene>
    <name evidence="2" type="ORF">HC352_05440</name>
</gene>
<proteinExistence type="predicted"/>
<dbReference type="Pfam" id="PF05257">
    <property type="entry name" value="CHAP"/>
    <property type="match status" value="1"/>
</dbReference>
<evidence type="ECO:0000313" key="2">
    <source>
        <dbReference type="EMBL" id="QJC21998.1"/>
    </source>
</evidence>
<dbReference type="InterPro" id="IPR038765">
    <property type="entry name" value="Papain-like_cys_pep_sf"/>
</dbReference>
<name>A0A6H2ELP3_9ACTO</name>
<dbReference type="RefSeq" id="WP_168917932.1">
    <property type="nucleotide sequence ID" value="NZ_CP050804.1"/>
</dbReference>